<keyword evidence="1" id="KW-0732">Signal</keyword>
<feature type="signal peptide" evidence="1">
    <location>
        <begin position="1"/>
        <end position="20"/>
    </location>
</feature>
<evidence type="ECO:0000313" key="3">
    <source>
        <dbReference type="Proteomes" id="UP000323506"/>
    </source>
</evidence>
<dbReference type="Proteomes" id="UP000323506">
    <property type="component" value="Chromosome D04"/>
</dbReference>
<keyword evidence="3" id="KW-1185">Reference proteome</keyword>
<evidence type="ECO:0000313" key="2">
    <source>
        <dbReference type="EMBL" id="TYG72234.1"/>
    </source>
</evidence>
<name>A0A5D2CSF0_GOSDA</name>
<proteinExistence type="predicted"/>
<feature type="chain" id="PRO_5022865765" description="Secreted protein" evidence="1">
    <location>
        <begin position="21"/>
        <end position="81"/>
    </location>
</feature>
<evidence type="ECO:0008006" key="4">
    <source>
        <dbReference type="Google" id="ProtNLM"/>
    </source>
</evidence>
<dbReference type="EMBL" id="CM017704">
    <property type="protein sequence ID" value="TYG72234.1"/>
    <property type="molecule type" value="Genomic_DNA"/>
</dbReference>
<sequence>MWFLFLEFGASLCPLPVLLSIYPDGFHLQVALFMEITPIASHPPPCNHLQGPASWNQVSILDPKVCLTFFETDYISAEIGG</sequence>
<dbReference type="AlphaFoldDB" id="A0A5D2CSF0"/>
<evidence type="ECO:0000256" key="1">
    <source>
        <dbReference type="SAM" id="SignalP"/>
    </source>
</evidence>
<accession>A0A5D2CSF0</accession>
<reference evidence="2 3" key="1">
    <citation type="submission" date="2019-06" db="EMBL/GenBank/DDBJ databases">
        <title>WGS assembly of Gossypium darwinii.</title>
        <authorList>
            <person name="Chen Z.J."/>
            <person name="Sreedasyam A."/>
            <person name="Ando A."/>
            <person name="Song Q."/>
            <person name="De L."/>
            <person name="Hulse-Kemp A."/>
            <person name="Ding M."/>
            <person name="Ye W."/>
            <person name="Kirkbride R."/>
            <person name="Jenkins J."/>
            <person name="Plott C."/>
            <person name="Lovell J."/>
            <person name="Lin Y.-M."/>
            <person name="Vaughn R."/>
            <person name="Liu B."/>
            <person name="Li W."/>
            <person name="Simpson S."/>
            <person name="Scheffler B."/>
            <person name="Saski C."/>
            <person name="Grover C."/>
            <person name="Hu G."/>
            <person name="Conover J."/>
            <person name="Carlson J."/>
            <person name="Shu S."/>
            <person name="Boston L."/>
            <person name="Williams M."/>
            <person name="Peterson D."/>
            <person name="Mcgee K."/>
            <person name="Jones D."/>
            <person name="Wendel J."/>
            <person name="Stelly D."/>
            <person name="Grimwood J."/>
            <person name="Schmutz J."/>
        </authorList>
    </citation>
    <scope>NUCLEOTIDE SEQUENCE [LARGE SCALE GENOMIC DNA]</scope>
    <source>
        <strain evidence="2">1808015.09</strain>
    </source>
</reference>
<gene>
    <name evidence="2" type="ORF">ES288_D04G004000v1</name>
</gene>
<protein>
    <recommendedName>
        <fullName evidence="4">Secreted protein</fullName>
    </recommendedName>
</protein>
<organism evidence="2 3">
    <name type="scientific">Gossypium darwinii</name>
    <name type="common">Darwin's cotton</name>
    <name type="synonym">Gossypium barbadense var. darwinii</name>
    <dbReference type="NCBI Taxonomy" id="34276"/>
    <lineage>
        <taxon>Eukaryota</taxon>
        <taxon>Viridiplantae</taxon>
        <taxon>Streptophyta</taxon>
        <taxon>Embryophyta</taxon>
        <taxon>Tracheophyta</taxon>
        <taxon>Spermatophyta</taxon>
        <taxon>Magnoliopsida</taxon>
        <taxon>eudicotyledons</taxon>
        <taxon>Gunneridae</taxon>
        <taxon>Pentapetalae</taxon>
        <taxon>rosids</taxon>
        <taxon>malvids</taxon>
        <taxon>Malvales</taxon>
        <taxon>Malvaceae</taxon>
        <taxon>Malvoideae</taxon>
        <taxon>Gossypium</taxon>
    </lineage>
</organism>